<dbReference type="EMBL" id="SUNJ01005027">
    <property type="protein sequence ID" value="TPP63955.1"/>
    <property type="molecule type" value="Genomic_DNA"/>
</dbReference>
<keyword evidence="1" id="KW-0238">DNA-binding</keyword>
<protein>
    <submittedName>
        <fullName evidence="3">Coe protein</fullName>
    </submittedName>
</protein>
<dbReference type="Proteomes" id="UP000316759">
    <property type="component" value="Unassembled WGS sequence"/>
</dbReference>
<comment type="subcellular location">
    <subcellularLocation>
        <location evidence="1">Nucleus</location>
    </subcellularLocation>
</comment>
<keyword evidence="1" id="KW-0479">Metal-binding</keyword>
<organism evidence="3 4">
    <name type="scientific">Fasciola gigantica</name>
    <name type="common">Giant liver fluke</name>
    <dbReference type="NCBI Taxonomy" id="46835"/>
    <lineage>
        <taxon>Eukaryota</taxon>
        <taxon>Metazoa</taxon>
        <taxon>Spiralia</taxon>
        <taxon>Lophotrochozoa</taxon>
        <taxon>Platyhelminthes</taxon>
        <taxon>Trematoda</taxon>
        <taxon>Digenea</taxon>
        <taxon>Plagiorchiida</taxon>
        <taxon>Echinostomata</taxon>
        <taxon>Echinostomatoidea</taxon>
        <taxon>Fasciolidae</taxon>
        <taxon>Fasciola</taxon>
    </lineage>
</organism>
<dbReference type="GO" id="GO:0008270">
    <property type="term" value="F:zinc ion binding"/>
    <property type="evidence" value="ECO:0007669"/>
    <property type="project" value="UniProtKB-KW"/>
</dbReference>
<dbReference type="InterPro" id="IPR032200">
    <property type="entry name" value="COE_DBD"/>
</dbReference>
<name>A0A504YTK4_FASGI</name>
<feature type="domain" description="Transcription factor COE DNA-binding" evidence="2">
    <location>
        <begin position="54"/>
        <end position="88"/>
    </location>
</feature>
<dbReference type="PANTHER" id="PTHR10747">
    <property type="entry name" value="TRANSCRIPTION FACTOR COE FAMILY MEMBER"/>
    <property type="match status" value="1"/>
</dbReference>
<dbReference type="GO" id="GO:0003677">
    <property type="term" value="F:DNA binding"/>
    <property type="evidence" value="ECO:0007669"/>
    <property type="project" value="UniProtKB-KW"/>
</dbReference>
<dbReference type="InterPro" id="IPR003523">
    <property type="entry name" value="Transcription_factor_COE"/>
</dbReference>
<keyword evidence="1" id="KW-0217">Developmental protein</keyword>
<reference evidence="3 4" key="1">
    <citation type="submission" date="2019-04" db="EMBL/GenBank/DDBJ databases">
        <title>Annotation for the trematode Fasciola gigantica.</title>
        <authorList>
            <person name="Choi Y.-J."/>
        </authorList>
    </citation>
    <scope>NUCLEOTIDE SEQUENCE [LARGE SCALE GENOMIC DNA]</scope>
    <source>
        <strain evidence="3">Uganda_cow_1</strain>
    </source>
</reference>
<dbReference type="Gene3D" id="2.60.40.3180">
    <property type="entry name" value="Transcription factor COE1, DNA-binding domain"/>
    <property type="match status" value="1"/>
</dbReference>
<keyword evidence="1" id="KW-0862">Zinc</keyword>
<keyword evidence="1" id="KW-0805">Transcription regulation</keyword>
<dbReference type="OrthoDB" id="25246at2759"/>
<gene>
    <name evidence="3" type="ORF">FGIG_05574</name>
</gene>
<accession>A0A504YTK4</accession>
<dbReference type="GO" id="GO:0006355">
    <property type="term" value="P:regulation of DNA-templated transcription"/>
    <property type="evidence" value="ECO:0007669"/>
    <property type="project" value="InterPro"/>
</dbReference>
<sequence length="95" mass="11241">MNWILFFLSQVFPQILYEMQSELFEKRWQPTRYATISGEPIEECEEYWDKNSQLVAISSTPAIERKLLCISDNMFVHNNSKHGRRTRRNDPTDGG</sequence>
<dbReference type="InterPro" id="IPR038173">
    <property type="entry name" value="COE_DBD_sf"/>
</dbReference>
<keyword evidence="1" id="KW-0863">Zinc-finger</keyword>
<proteinExistence type="inferred from homology"/>
<evidence type="ECO:0000313" key="4">
    <source>
        <dbReference type="Proteomes" id="UP000316759"/>
    </source>
</evidence>
<evidence type="ECO:0000259" key="2">
    <source>
        <dbReference type="Pfam" id="PF16422"/>
    </source>
</evidence>
<keyword evidence="1" id="KW-0539">Nucleus</keyword>
<keyword evidence="1" id="KW-0804">Transcription</keyword>
<keyword evidence="4" id="KW-1185">Reference proteome</keyword>
<dbReference type="Pfam" id="PF16422">
    <property type="entry name" value="COE1_DBD"/>
    <property type="match status" value="1"/>
</dbReference>
<comment type="caution">
    <text evidence="3">The sequence shown here is derived from an EMBL/GenBank/DDBJ whole genome shotgun (WGS) entry which is preliminary data.</text>
</comment>
<dbReference type="GO" id="GO:0005634">
    <property type="term" value="C:nucleus"/>
    <property type="evidence" value="ECO:0007669"/>
    <property type="project" value="UniProtKB-SubCell"/>
</dbReference>
<dbReference type="AlphaFoldDB" id="A0A504YTK4"/>
<evidence type="ECO:0000313" key="3">
    <source>
        <dbReference type="EMBL" id="TPP63955.1"/>
    </source>
</evidence>
<comment type="similarity">
    <text evidence="1">Belongs to the COE family.</text>
</comment>
<evidence type="ECO:0000256" key="1">
    <source>
        <dbReference type="RuleBase" id="RU004489"/>
    </source>
</evidence>
<dbReference type="STRING" id="46835.A0A504YTK4"/>